<sequence length="518" mass="58971">MDLWFLILVTLSVAVLLKATLNLLSSTAKTKNLPPGPPAFPVVGNFLWLRKSFAEMEPTLRSLHARHGPMVTLHMGPRPTIFVASQALAHEALVRRGAVFADRPPPLAADRVLSANQHEVSSSSYGPTWRLFRRNLTAEILHPSRLRSYSRARAWVLDILVAELKSQPGCVVRVVDHFQYAMFCLLVLMCFGDRLEEKQIKQIEEAQRRLLLGFQQFNVLNFWPRVTKIVLRKRWKEFYELIEYRNRVLVPLISARSKAKREQLNKVKENENRGDWILSYVDTLLDLELPGEKRKLEEDEMVSLCSEFLDAGTDTTSTALQWIMANLVKYPEIQERLYDEIKSVVGQGTELVQEEELQRMGYLKAVVLEGLRRHPPGHFVLPHTVTEDTELGGYVIPKKGTINFMVAEMGWDPKVWEDPMAFKPERFLNCGDGGGEAGGFDITGSREIKMMPFGAGRRICPASGLAMLHLEYFVANLVWLFQWRAVAGEEVDLSEKLEFTVVMKNPLRAQICPRNSGN</sequence>
<evidence type="ECO:0000256" key="14">
    <source>
        <dbReference type="SAM" id="SignalP"/>
    </source>
</evidence>
<dbReference type="SUPFAM" id="SSF48264">
    <property type="entry name" value="Cytochrome P450"/>
    <property type="match status" value="1"/>
</dbReference>
<gene>
    <name evidence="15" type="ORF">ACJRO7_030409</name>
</gene>
<organism evidence="15 16">
    <name type="scientific">Eucalyptus globulus</name>
    <name type="common">Tasmanian blue gum</name>
    <dbReference type="NCBI Taxonomy" id="34317"/>
    <lineage>
        <taxon>Eukaryota</taxon>
        <taxon>Viridiplantae</taxon>
        <taxon>Streptophyta</taxon>
        <taxon>Embryophyta</taxon>
        <taxon>Tracheophyta</taxon>
        <taxon>Spermatophyta</taxon>
        <taxon>Magnoliopsida</taxon>
        <taxon>eudicotyledons</taxon>
        <taxon>Gunneridae</taxon>
        <taxon>Pentapetalae</taxon>
        <taxon>rosids</taxon>
        <taxon>malvids</taxon>
        <taxon>Myrtales</taxon>
        <taxon>Myrtaceae</taxon>
        <taxon>Myrtoideae</taxon>
        <taxon>Eucalypteae</taxon>
        <taxon>Eucalyptus</taxon>
    </lineage>
</organism>
<dbReference type="InterPro" id="IPR017972">
    <property type="entry name" value="Cyt_P450_CS"/>
</dbReference>
<dbReference type="CDD" id="cd11075">
    <property type="entry name" value="CYP77_89"/>
    <property type="match status" value="1"/>
</dbReference>
<dbReference type="Pfam" id="PF00067">
    <property type="entry name" value="p450"/>
    <property type="match status" value="1"/>
</dbReference>
<protein>
    <recommendedName>
        <fullName evidence="17">Cytochrome P450</fullName>
    </recommendedName>
</protein>
<comment type="subcellular location">
    <subcellularLocation>
        <location evidence="2">Membrane</location>
        <topology evidence="2">Single-pass membrane protein</topology>
    </subcellularLocation>
</comment>
<dbReference type="Gene3D" id="1.10.630.10">
    <property type="entry name" value="Cytochrome P450"/>
    <property type="match status" value="1"/>
</dbReference>
<evidence type="ECO:0000256" key="9">
    <source>
        <dbReference type="ARBA" id="ARBA00023004"/>
    </source>
</evidence>
<evidence type="ECO:0000256" key="13">
    <source>
        <dbReference type="RuleBase" id="RU000461"/>
    </source>
</evidence>
<dbReference type="AlphaFoldDB" id="A0ABD3JEK9"/>
<evidence type="ECO:0000256" key="3">
    <source>
        <dbReference type="ARBA" id="ARBA00010617"/>
    </source>
</evidence>
<keyword evidence="8 13" id="KW-0560">Oxidoreductase</keyword>
<dbReference type="InterPro" id="IPR002401">
    <property type="entry name" value="Cyt_P450_E_grp-I"/>
</dbReference>
<evidence type="ECO:0000256" key="1">
    <source>
        <dbReference type="ARBA" id="ARBA00001971"/>
    </source>
</evidence>
<dbReference type="EMBL" id="JBJKBG010000008">
    <property type="protein sequence ID" value="KAL3725384.1"/>
    <property type="molecule type" value="Genomic_DNA"/>
</dbReference>
<keyword evidence="5" id="KW-0812">Transmembrane</keyword>
<comment type="caution">
    <text evidence="15">The sequence shown here is derived from an EMBL/GenBank/DDBJ whole genome shotgun (WGS) entry which is preliminary data.</text>
</comment>
<evidence type="ECO:0000256" key="4">
    <source>
        <dbReference type="ARBA" id="ARBA00022617"/>
    </source>
</evidence>
<dbReference type="FunFam" id="1.10.630.10:FF:000012">
    <property type="entry name" value="Cytochrome P450 family protein"/>
    <property type="match status" value="1"/>
</dbReference>
<comment type="similarity">
    <text evidence="3 13">Belongs to the cytochrome P450 family.</text>
</comment>
<keyword evidence="10 13" id="KW-0503">Monooxygenase</keyword>
<reference evidence="15 16" key="1">
    <citation type="submission" date="2024-11" db="EMBL/GenBank/DDBJ databases">
        <title>Chromosome-level genome assembly of Eucalyptus globulus Labill. provides insights into its genome evolution.</title>
        <authorList>
            <person name="Li X."/>
        </authorList>
    </citation>
    <scope>NUCLEOTIDE SEQUENCE [LARGE SCALE GENOMIC DNA]</scope>
    <source>
        <strain evidence="15">CL2024</strain>
        <tissue evidence="15">Fresh tender leaves</tissue>
    </source>
</reference>
<evidence type="ECO:0000256" key="6">
    <source>
        <dbReference type="ARBA" id="ARBA00022723"/>
    </source>
</evidence>
<dbReference type="GO" id="GO:0004497">
    <property type="term" value="F:monooxygenase activity"/>
    <property type="evidence" value="ECO:0007669"/>
    <property type="project" value="UniProtKB-KW"/>
</dbReference>
<dbReference type="PANTHER" id="PTHR24298:SF800">
    <property type="entry name" value="CYTOCHROME P450 89A2-RELATED"/>
    <property type="match status" value="1"/>
</dbReference>
<dbReference type="PRINTS" id="PR00385">
    <property type="entry name" value="P450"/>
</dbReference>
<evidence type="ECO:0008006" key="17">
    <source>
        <dbReference type="Google" id="ProtNLM"/>
    </source>
</evidence>
<comment type="cofactor">
    <cofactor evidence="1 12">
        <name>heme</name>
        <dbReference type="ChEBI" id="CHEBI:30413"/>
    </cofactor>
</comment>
<dbReference type="InterPro" id="IPR001128">
    <property type="entry name" value="Cyt_P450"/>
</dbReference>
<evidence type="ECO:0000313" key="16">
    <source>
        <dbReference type="Proteomes" id="UP001634007"/>
    </source>
</evidence>
<feature type="signal peptide" evidence="14">
    <location>
        <begin position="1"/>
        <end position="19"/>
    </location>
</feature>
<dbReference type="InterPro" id="IPR051103">
    <property type="entry name" value="Plant_metabolite_P450s"/>
</dbReference>
<keyword evidence="11" id="KW-0472">Membrane</keyword>
<evidence type="ECO:0000256" key="11">
    <source>
        <dbReference type="ARBA" id="ARBA00023136"/>
    </source>
</evidence>
<keyword evidence="4 12" id="KW-0349">Heme</keyword>
<dbReference type="GO" id="GO:0016020">
    <property type="term" value="C:membrane"/>
    <property type="evidence" value="ECO:0007669"/>
    <property type="project" value="UniProtKB-SubCell"/>
</dbReference>
<dbReference type="InterPro" id="IPR036396">
    <property type="entry name" value="Cyt_P450_sf"/>
</dbReference>
<evidence type="ECO:0000256" key="12">
    <source>
        <dbReference type="PIRSR" id="PIRSR602401-1"/>
    </source>
</evidence>
<proteinExistence type="inferred from homology"/>
<feature type="chain" id="PRO_5044896971" description="Cytochrome P450" evidence="14">
    <location>
        <begin position="20"/>
        <end position="518"/>
    </location>
</feature>
<name>A0ABD3JEK9_EUCGL</name>
<keyword evidence="9 12" id="KW-0408">Iron</keyword>
<dbReference type="PRINTS" id="PR00463">
    <property type="entry name" value="EP450I"/>
</dbReference>
<evidence type="ECO:0000256" key="5">
    <source>
        <dbReference type="ARBA" id="ARBA00022692"/>
    </source>
</evidence>
<evidence type="ECO:0000256" key="2">
    <source>
        <dbReference type="ARBA" id="ARBA00004167"/>
    </source>
</evidence>
<dbReference type="GO" id="GO:0046872">
    <property type="term" value="F:metal ion binding"/>
    <property type="evidence" value="ECO:0007669"/>
    <property type="project" value="UniProtKB-KW"/>
</dbReference>
<evidence type="ECO:0000256" key="10">
    <source>
        <dbReference type="ARBA" id="ARBA00023033"/>
    </source>
</evidence>
<feature type="binding site" description="axial binding residue" evidence="12">
    <location>
        <position position="460"/>
    </location>
    <ligand>
        <name>heme</name>
        <dbReference type="ChEBI" id="CHEBI:30413"/>
    </ligand>
    <ligandPart>
        <name>Fe</name>
        <dbReference type="ChEBI" id="CHEBI:18248"/>
    </ligandPart>
</feature>
<keyword evidence="6 12" id="KW-0479">Metal-binding</keyword>
<dbReference type="Proteomes" id="UP001634007">
    <property type="component" value="Unassembled WGS sequence"/>
</dbReference>
<dbReference type="PANTHER" id="PTHR24298">
    <property type="entry name" value="FLAVONOID 3'-MONOOXYGENASE-RELATED"/>
    <property type="match status" value="1"/>
</dbReference>
<keyword evidence="16" id="KW-1185">Reference proteome</keyword>
<dbReference type="PROSITE" id="PS00086">
    <property type="entry name" value="CYTOCHROME_P450"/>
    <property type="match status" value="1"/>
</dbReference>
<evidence type="ECO:0000313" key="15">
    <source>
        <dbReference type="EMBL" id="KAL3725384.1"/>
    </source>
</evidence>
<accession>A0ABD3JEK9</accession>
<evidence type="ECO:0000256" key="8">
    <source>
        <dbReference type="ARBA" id="ARBA00023002"/>
    </source>
</evidence>
<evidence type="ECO:0000256" key="7">
    <source>
        <dbReference type="ARBA" id="ARBA00022989"/>
    </source>
</evidence>
<keyword evidence="14" id="KW-0732">Signal</keyword>
<keyword evidence="7" id="KW-1133">Transmembrane helix</keyword>